<dbReference type="AlphaFoldDB" id="A0A1I6YGT7"/>
<feature type="transmembrane region" description="Helical" evidence="1">
    <location>
        <begin position="14"/>
        <end position="39"/>
    </location>
</feature>
<keyword evidence="1" id="KW-0472">Membrane</keyword>
<evidence type="ECO:0008006" key="4">
    <source>
        <dbReference type="Google" id="ProtNLM"/>
    </source>
</evidence>
<feature type="transmembrane region" description="Helical" evidence="1">
    <location>
        <begin position="69"/>
        <end position="86"/>
    </location>
</feature>
<dbReference type="RefSeq" id="WP_089847458.1">
    <property type="nucleotide sequence ID" value="NZ_FPAQ01000005.1"/>
</dbReference>
<gene>
    <name evidence="2" type="ORF">SAMN04487956_10590</name>
</gene>
<feature type="transmembrane region" description="Helical" evidence="1">
    <location>
        <begin position="198"/>
        <end position="231"/>
    </location>
</feature>
<keyword evidence="1" id="KW-1133">Transmembrane helix</keyword>
<sequence length="283" mass="29759">MLPVARWMMRGTPYAALGAAAGIAIPWLFWLGAAVVALVTLRQGMAASLPVILAAAIPAGLWWTQGDVIPLASVLLVTLMAVVLRARLSWSEAIIAGTLAGSGMIQLGIFLPPGGAAFVLEQLRQGSPDIAAMLSELSAQGMDTEQLAGLMISGVTALIVLLAAVACLALARGWQAGLYNPGGFREEFHALRLAPRELVLLVLLGILGGVLGLPALGMLAWVPLLVAGIALVHGFIGLKGMNGLWLVAFYVLLITTWPMILIVLLMAFIDTFADFRGRLARSH</sequence>
<feature type="transmembrane region" description="Helical" evidence="1">
    <location>
        <begin position="243"/>
        <end position="269"/>
    </location>
</feature>
<dbReference type="EMBL" id="FPAQ01000005">
    <property type="protein sequence ID" value="SFT49598.1"/>
    <property type="molecule type" value="Genomic_DNA"/>
</dbReference>
<name>A0A1I6YGT7_9GAMM</name>
<organism evidence="2 3">
    <name type="scientific">Halomonas saccharevitans</name>
    <dbReference type="NCBI Taxonomy" id="416872"/>
    <lineage>
        <taxon>Bacteria</taxon>
        <taxon>Pseudomonadati</taxon>
        <taxon>Pseudomonadota</taxon>
        <taxon>Gammaproteobacteria</taxon>
        <taxon>Oceanospirillales</taxon>
        <taxon>Halomonadaceae</taxon>
        <taxon>Halomonas</taxon>
    </lineage>
</organism>
<protein>
    <recommendedName>
        <fullName evidence="4">DUF2232 domain-containing protein</fullName>
    </recommendedName>
</protein>
<evidence type="ECO:0000256" key="1">
    <source>
        <dbReference type="SAM" id="Phobius"/>
    </source>
</evidence>
<accession>A0A1I6YGT7</accession>
<keyword evidence="1" id="KW-0812">Transmembrane</keyword>
<proteinExistence type="predicted"/>
<reference evidence="2 3" key="1">
    <citation type="submission" date="2016-10" db="EMBL/GenBank/DDBJ databases">
        <authorList>
            <person name="de Groot N.N."/>
        </authorList>
    </citation>
    <scope>NUCLEOTIDE SEQUENCE [LARGE SCALE GENOMIC DNA]</scope>
    <source>
        <strain evidence="2 3">CGMCC 1.6493</strain>
    </source>
</reference>
<dbReference type="Proteomes" id="UP000199594">
    <property type="component" value="Unassembled WGS sequence"/>
</dbReference>
<evidence type="ECO:0000313" key="3">
    <source>
        <dbReference type="Proteomes" id="UP000199594"/>
    </source>
</evidence>
<feature type="transmembrane region" description="Helical" evidence="1">
    <location>
        <begin position="93"/>
        <end position="111"/>
    </location>
</feature>
<dbReference type="OrthoDB" id="5659946at2"/>
<feature type="transmembrane region" description="Helical" evidence="1">
    <location>
        <begin position="46"/>
        <end position="63"/>
    </location>
</feature>
<evidence type="ECO:0000313" key="2">
    <source>
        <dbReference type="EMBL" id="SFT49598.1"/>
    </source>
</evidence>
<feature type="transmembrane region" description="Helical" evidence="1">
    <location>
        <begin position="147"/>
        <end position="171"/>
    </location>
</feature>